<dbReference type="InterPro" id="IPR018303">
    <property type="entry name" value="ATPase_P-typ_P_site"/>
</dbReference>
<dbReference type="EMBL" id="DSRU01000055">
    <property type="protein sequence ID" value="HFM97129.1"/>
    <property type="molecule type" value="Genomic_DNA"/>
</dbReference>
<dbReference type="SUPFAM" id="SSF81660">
    <property type="entry name" value="Metal cation-transporting ATPase, ATP-binding domain N"/>
    <property type="match status" value="1"/>
</dbReference>
<dbReference type="InterPro" id="IPR001757">
    <property type="entry name" value="P_typ_ATPase"/>
</dbReference>
<organism evidence="12">
    <name type="scientific">Oscillatoriales cyanobacterium SpSt-418</name>
    <dbReference type="NCBI Taxonomy" id="2282169"/>
    <lineage>
        <taxon>Bacteria</taxon>
        <taxon>Bacillati</taxon>
        <taxon>Cyanobacteriota</taxon>
        <taxon>Cyanophyceae</taxon>
        <taxon>Oscillatoriophycideae</taxon>
        <taxon>Oscillatoriales</taxon>
    </lineage>
</organism>
<comment type="subcellular location">
    <subcellularLocation>
        <location evidence="1">Cell membrane</location>
        <topology evidence="1">Multi-pass membrane protein</topology>
    </subcellularLocation>
</comment>
<dbReference type="SFLD" id="SFLDG00002">
    <property type="entry name" value="C1.7:_P-type_atpase_like"/>
    <property type="match status" value="1"/>
</dbReference>
<evidence type="ECO:0000259" key="11">
    <source>
        <dbReference type="Pfam" id="PF00689"/>
    </source>
</evidence>
<evidence type="ECO:0000256" key="10">
    <source>
        <dbReference type="SAM" id="Phobius"/>
    </source>
</evidence>
<dbReference type="PRINTS" id="PR00120">
    <property type="entry name" value="HATPASE"/>
</dbReference>
<dbReference type="SFLD" id="SFLDS00003">
    <property type="entry name" value="Haloacid_Dehalogenase"/>
    <property type="match status" value="1"/>
</dbReference>
<dbReference type="InterPro" id="IPR023214">
    <property type="entry name" value="HAD_sf"/>
</dbReference>
<accession>A0A7C3KBP6</accession>
<gene>
    <name evidence="12" type="ORF">ENR64_05040</name>
</gene>
<evidence type="ECO:0000256" key="7">
    <source>
        <dbReference type="ARBA" id="ARBA00022967"/>
    </source>
</evidence>
<keyword evidence="3" id="KW-1003">Cell membrane</keyword>
<evidence type="ECO:0000256" key="8">
    <source>
        <dbReference type="ARBA" id="ARBA00022989"/>
    </source>
</evidence>
<dbReference type="InterPro" id="IPR044492">
    <property type="entry name" value="P_typ_ATPase_HD_dom"/>
</dbReference>
<dbReference type="AlphaFoldDB" id="A0A7C3KBP6"/>
<dbReference type="InterPro" id="IPR006068">
    <property type="entry name" value="ATPase_P-typ_cation-transptr_C"/>
</dbReference>
<feature type="transmembrane region" description="Helical" evidence="10">
    <location>
        <begin position="624"/>
        <end position="648"/>
    </location>
</feature>
<evidence type="ECO:0000256" key="2">
    <source>
        <dbReference type="ARBA" id="ARBA00005675"/>
    </source>
</evidence>
<evidence type="ECO:0000256" key="3">
    <source>
        <dbReference type="ARBA" id="ARBA00022475"/>
    </source>
</evidence>
<feature type="transmembrane region" description="Helical" evidence="10">
    <location>
        <begin position="593"/>
        <end position="612"/>
    </location>
</feature>
<dbReference type="InterPro" id="IPR036412">
    <property type="entry name" value="HAD-like_sf"/>
</dbReference>
<evidence type="ECO:0000313" key="12">
    <source>
        <dbReference type="EMBL" id="HFM97129.1"/>
    </source>
</evidence>
<dbReference type="SUPFAM" id="SSF81665">
    <property type="entry name" value="Calcium ATPase, transmembrane domain M"/>
    <property type="match status" value="1"/>
</dbReference>
<dbReference type="InterPro" id="IPR023298">
    <property type="entry name" value="ATPase_P-typ_TM_dom_sf"/>
</dbReference>
<keyword evidence="9 10" id="KW-0472">Membrane</keyword>
<keyword evidence="5" id="KW-0547">Nucleotide-binding</keyword>
<feature type="domain" description="Cation-transporting P-type ATPase C-terminal" evidence="11">
    <location>
        <begin position="477"/>
        <end position="647"/>
    </location>
</feature>
<dbReference type="PANTHER" id="PTHR43294:SF21">
    <property type="entry name" value="CATION TRANSPORTING ATPASE"/>
    <property type="match status" value="1"/>
</dbReference>
<dbReference type="Gene3D" id="3.40.50.1000">
    <property type="entry name" value="HAD superfamily/HAD-like"/>
    <property type="match status" value="1"/>
</dbReference>
<dbReference type="GO" id="GO:0016887">
    <property type="term" value="F:ATP hydrolysis activity"/>
    <property type="evidence" value="ECO:0007669"/>
    <property type="project" value="InterPro"/>
</dbReference>
<feature type="transmembrane region" description="Helical" evidence="10">
    <location>
        <begin position="6"/>
        <end position="35"/>
    </location>
</feature>
<dbReference type="Pfam" id="PF08282">
    <property type="entry name" value="Hydrolase_3"/>
    <property type="match status" value="1"/>
</dbReference>
<dbReference type="PRINTS" id="PR00119">
    <property type="entry name" value="CATATPASE"/>
</dbReference>
<dbReference type="Gene3D" id="1.20.1110.10">
    <property type="entry name" value="Calcium-transporting ATPase, transmembrane domain"/>
    <property type="match status" value="1"/>
</dbReference>
<dbReference type="NCBIfam" id="TIGR01494">
    <property type="entry name" value="ATPase_P-type"/>
    <property type="match status" value="2"/>
</dbReference>
<keyword evidence="4 10" id="KW-0812">Transmembrane</keyword>
<comment type="caution">
    <text evidence="12">The sequence shown here is derived from an EMBL/GenBank/DDBJ whole genome shotgun (WGS) entry which is preliminary data.</text>
</comment>
<evidence type="ECO:0000256" key="5">
    <source>
        <dbReference type="ARBA" id="ARBA00022741"/>
    </source>
</evidence>
<name>A0A7C3KBP6_9CYAN</name>
<dbReference type="SFLD" id="SFLDF00027">
    <property type="entry name" value="p-type_atpase"/>
    <property type="match status" value="1"/>
</dbReference>
<evidence type="ECO:0000256" key="6">
    <source>
        <dbReference type="ARBA" id="ARBA00022840"/>
    </source>
</evidence>
<keyword evidence="6" id="KW-0067">ATP-binding</keyword>
<comment type="similarity">
    <text evidence="2">Belongs to the cation transport ATPase (P-type) (TC 3.A.3) family. Type IIA subfamily.</text>
</comment>
<dbReference type="InterPro" id="IPR050510">
    <property type="entry name" value="Cation_transp_ATPase_P-type"/>
</dbReference>
<sequence length="656" mass="71280">MSGEQLSLMFLTAVSLAVAAVPEGLPAVVTITLALGAQRMLKQHALIRKLPAVETLGSVTVICSDKTGTLTENRMTATFLAAAGHRVNLTTSQHRDALNVHTDSLSLLSEQSTLAWLLMGAVLCNDALLETHPELPQQFHAVGDPTEGALIIAAARLGLWKPNVEQALPRIAEKPFDATRKRMTTVHTLPPVTAPLPEALKLVVSEFFELGDATCLAFTKGSVASLLDVSAQVWVNGKAEPLDENWQQKISEDNDQLARNGMRVLGIAFRPLTLFPIDADLQGLERNLVFIGMIGMIDPVRAEVKDAVLMCQEAGIRPVMITGDHPLTAQAIARELGIVPNDHILTGQELSRLSKQDLTEQVEAVSVYARVSPQNKLDIVQALQERGHIVAMTGDGVNDAPALKQADIGIAMGITGTDVAKEAADMVLLDDNFATIVAATREGRVIYDNIRKFIKYTLTGNAGELWVILLAPLFGMPLPLIPLQILWVNLLADGLLALALSVEPSERKIMRRPPRHPDESVFGRGVGRGIVWIGLLLGLVLLAVAYHYWFTGQANWQTMVFTTLALSRVGMAEAMRSDRDSLFQIGLLSNKPLLGAVVLTFGLQMAVIYIPVLQSVFQTTALSAIDLLISLSLSIAILMAIEVEKWLIRRKSRKSR</sequence>
<evidence type="ECO:0000256" key="9">
    <source>
        <dbReference type="ARBA" id="ARBA00023136"/>
    </source>
</evidence>
<evidence type="ECO:0000256" key="1">
    <source>
        <dbReference type="ARBA" id="ARBA00004651"/>
    </source>
</evidence>
<reference evidence="12" key="1">
    <citation type="journal article" date="2020" name="mSystems">
        <title>Genome- and Community-Level Interaction Insights into Carbon Utilization and Element Cycling Functions of Hydrothermarchaeota in Hydrothermal Sediment.</title>
        <authorList>
            <person name="Zhou Z."/>
            <person name="Liu Y."/>
            <person name="Xu W."/>
            <person name="Pan J."/>
            <person name="Luo Z.H."/>
            <person name="Li M."/>
        </authorList>
    </citation>
    <scope>NUCLEOTIDE SEQUENCE [LARGE SCALE GENOMIC DNA]</scope>
    <source>
        <strain evidence="12">SpSt-418</strain>
    </source>
</reference>
<keyword evidence="8 10" id="KW-1133">Transmembrane helix</keyword>
<dbReference type="GO" id="GO:0005886">
    <property type="term" value="C:plasma membrane"/>
    <property type="evidence" value="ECO:0007669"/>
    <property type="project" value="UniProtKB-SubCell"/>
</dbReference>
<protein>
    <submittedName>
        <fullName evidence="12">Cation-translocating P-type ATPase</fullName>
    </submittedName>
</protein>
<dbReference type="Gene3D" id="3.40.1110.10">
    <property type="entry name" value="Calcium-transporting ATPase, cytoplasmic domain N"/>
    <property type="match status" value="1"/>
</dbReference>
<dbReference type="SUPFAM" id="SSF56784">
    <property type="entry name" value="HAD-like"/>
    <property type="match status" value="1"/>
</dbReference>
<dbReference type="InterPro" id="IPR023299">
    <property type="entry name" value="ATPase_P-typ_cyto_dom_N"/>
</dbReference>
<proteinExistence type="inferred from homology"/>
<evidence type="ECO:0000256" key="4">
    <source>
        <dbReference type="ARBA" id="ARBA00022692"/>
    </source>
</evidence>
<dbReference type="Pfam" id="PF13246">
    <property type="entry name" value="Cation_ATPase"/>
    <property type="match status" value="1"/>
</dbReference>
<feature type="transmembrane region" description="Helical" evidence="10">
    <location>
        <begin position="530"/>
        <end position="549"/>
    </location>
</feature>
<dbReference type="GO" id="GO:0005524">
    <property type="term" value="F:ATP binding"/>
    <property type="evidence" value="ECO:0007669"/>
    <property type="project" value="UniProtKB-KW"/>
</dbReference>
<keyword evidence="7" id="KW-1278">Translocase</keyword>
<dbReference type="PANTHER" id="PTHR43294">
    <property type="entry name" value="SODIUM/POTASSIUM-TRANSPORTING ATPASE SUBUNIT ALPHA"/>
    <property type="match status" value="1"/>
</dbReference>
<dbReference type="Pfam" id="PF00689">
    <property type="entry name" value="Cation_ATPase_C"/>
    <property type="match status" value="1"/>
</dbReference>
<dbReference type="FunFam" id="3.40.50.1000:FF:000001">
    <property type="entry name" value="Phospholipid-transporting ATPase IC"/>
    <property type="match status" value="1"/>
</dbReference>
<dbReference type="PROSITE" id="PS00154">
    <property type="entry name" value="ATPASE_E1_E2"/>
    <property type="match status" value="1"/>
</dbReference>
<dbReference type="FunFam" id="3.40.50.1000:FF:000028">
    <property type="entry name" value="Calcium-transporting P-type ATPase, putative"/>
    <property type="match status" value="1"/>
</dbReference>